<feature type="signal peptide" evidence="1">
    <location>
        <begin position="1"/>
        <end position="18"/>
    </location>
</feature>
<feature type="chain" id="PRO_5011617401" evidence="1">
    <location>
        <begin position="19"/>
        <end position="213"/>
    </location>
</feature>
<evidence type="ECO:0000256" key="1">
    <source>
        <dbReference type="SAM" id="SignalP"/>
    </source>
</evidence>
<organism evidence="2 3">
    <name type="scientific">Pseudomonas soli</name>
    <dbReference type="NCBI Taxonomy" id="1306993"/>
    <lineage>
        <taxon>Bacteria</taxon>
        <taxon>Pseudomonadati</taxon>
        <taxon>Pseudomonadota</taxon>
        <taxon>Gammaproteobacteria</taxon>
        <taxon>Pseudomonadales</taxon>
        <taxon>Pseudomonadaceae</taxon>
        <taxon>Pseudomonas</taxon>
    </lineage>
</organism>
<accession>A0A1H9QCF1</accession>
<evidence type="ECO:0000313" key="2">
    <source>
        <dbReference type="EMBL" id="SER58107.1"/>
    </source>
</evidence>
<dbReference type="Gene3D" id="1.25.40.10">
    <property type="entry name" value="Tetratricopeptide repeat domain"/>
    <property type="match status" value="1"/>
</dbReference>
<dbReference type="Pfam" id="PF13181">
    <property type="entry name" value="TPR_8"/>
    <property type="match status" value="1"/>
</dbReference>
<dbReference type="RefSeq" id="WP_094012011.1">
    <property type="nucleotide sequence ID" value="NZ_FOEQ01000009.1"/>
</dbReference>
<dbReference type="InterPro" id="IPR011990">
    <property type="entry name" value="TPR-like_helical_dom_sf"/>
</dbReference>
<name>A0A1H9QCF1_9PSED</name>
<dbReference type="SUPFAM" id="SSF48452">
    <property type="entry name" value="TPR-like"/>
    <property type="match status" value="1"/>
</dbReference>
<dbReference type="EMBL" id="FOEQ01000009">
    <property type="protein sequence ID" value="SER58107.1"/>
    <property type="molecule type" value="Genomic_DNA"/>
</dbReference>
<gene>
    <name evidence="2" type="ORF">SAMN05216230_109180</name>
</gene>
<dbReference type="Pfam" id="PF14559">
    <property type="entry name" value="TPR_19"/>
    <property type="match status" value="1"/>
</dbReference>
<sequence length="213" mass="23112">MKRLLLAGVLAFSPLVWALDQAGNQRLSEVQQRWAQIQYQLPEAQRAKAFEALAVEAAGFVRQYPGSAEPLIWEGIVNSSWAGATGGLGALGKVKAARASLEKALALDPKALQGSAYTSMGALYDRVPGWPLGFGDQDKAEAMLRQALAINPDGIDSNYFWADHLYRQNRYGEARAALDKALHAAPRPGRALADQGRRGEIDALLKAIEDKQD</sequence>
<proteinExistence type="predicted"/>
<dbReference type="InterPro" id="IPR019734">
    <property type="entry name" value="TPR_rpt"/>
</dbReference>
<evidence type="ECO:0000313" key="3">
    <source>
        <dbReference type="Proteomes" id="UP000199221"/>
    </source>
</evidence>
<dbReference type="Proteomes" id="UP000199221">
    <property type="component" value="Unassembled WGS sequence"/>
</dbReference>
<reference evidence="2 3" key="1">
    <citation type="submission" date="2016-10" db="EMBL/GenBank/DDBJ databases">
        <authorList>
            <person name="de Groot N.N."/>
        </authorList>
    </citation>
    <scope>NUCLEOTIDE SEQUENCE [LARGE SCALE GENOMIC DNA]</scope>
    <source>
        <strain evidence="2 3">LMG 27941</strain>
    </source>
</reference>
<keyword evidence="1" id="KW-0732">Signal</keyword>
<dbReference type="AlphaFoldDB" id="A0A1H9QCF1"/>
<protein>
    <submittedName>
        <fullName evidence="2">Tetratricopeptide repeat-containing protein</fullName>
    </submittedName>
</protein>